<gene>
    <name evidence="5" type="ORF">D0435_15455</name>
</gene>
<proteinExistence type="inferred from homology"/>
<dbReference type="GO" id="GO:0009307">
    <property type="term" value="P:DNA restriction-modification system"/>
    <property type="evidence" value="ECO:0007669"/>
    <property type="project" value="UniProtKB-KW"/>
</dbReference>
<organism evidence="5 6">
    <name type="scientific">Anaerotruncus colihominis</name>
    <dbReference type="NCBI Taxonomy" id="169435"/>
    <lineage>
        <taxon>Bacteria</taxon>
        <taxon>Bacillati</taxon>
        <taxon>Bacillota</taxon>
        <taxon>Clostridia</taxon>
        <taxon>Eubacteriales</taxon>
        <taxon>Oscillospiraceae</taxon>
        <taxon>Anaerotruncus</taxon>
    </lineage>
</organism>
<feature type="non-terminal residue" evidence="5">
    <location>
        <position position="338"/>
    </location>
</feature>
<dbReference type="Proteomes" id="UP000446866">
    <property type="component" value="Unassembled WGS sequence"/>
</dbReference>
<dbReference type="Pfam" id="PF01420">
    <property type="entry name" value="Methylase_S"/>
    <property type="match status" value="2"/>
</dbReference>
<feature type="domain" description="Type I restriction modification DNA specificity" evidence="4">
    <location>
        <begin position="15"/>
        <end position="152"/>
    </location>
</feature>
<keyword evidence="5" id="KW-0378">Hydrolase</keyword>
<evidence type="ECO:0000256" key="2">
    <source>
        <dbReference type="ARBA" id="ARBA00022747"/>
    </source>
</evidence>
<keyword evidence="3" id="KW-0238">DNA-binding</keyword>
<dbReference type="AlphaFoldDB" id="A0A845QP57"/>
<evidence type="ECO:0000259" key="4">
    <source>
        <dbReference type="Pfam" id="PF01420"/>
    </source>
</evidence>
<evidence type="ECO:0000313" key="6">
    <source>
        <dbReference type="Proteomes" id="UP000446866"/>
    </source>
</evidence>
<dbReference type="InterPro" id="IPR052021">
    <property type="entry name" value="Type-I_RS_S_subunit"/>
</dbReference>
<reference evidence="5 6" key="1">
    <citation type="submission" date="2018-08" db="EMBL/GenBank/DDBJ databases">
        <title>Murine metabolic-syndrome-specific gut microbial biobank.</title>
        <authorList>
            <person name="Liu C."/>
        </authorList>
    </citation>
    <scope>NUCLEOTIDE SEQUENCE [LARGE SCALE GENOMIC DNA]</scope>
    <source>
        <strain evidence="5 6">28</strain>
    </source>
</reference>
<sequence length="338" mass="38373">MKTFDEIFIDCTKYGVKIKASEYCEQGKNIIVDQGQAKIAGYTDNSEGLFTDVPVIIFGDHTRTIKYIDTPFFLGADGTKVLKSKLEDANYKYLYYALKNTKIPNTGYSRHFKWLKNAKIRYPNIQKQEEIVLILDKIQKIIEYNQTQLARLDELIKARFVEMFGGIHDSKLYPYATIESFTSVMSGGTPDRGTAEYWQGGNIRWVKTTELQNCVITDTEEKITQLGKDNSSAKLIPPNSILIAMYGQGKTRGMTGYLAVECTTNQACACILPSKTINQKYLWQYMILSYDKLRDMAKGGNQPNLNAGIIKKFSVLMPPLEQQEQFAAFVEQVNKSKV</sequence>
<name>A0A845QP57_9FIRM</name>
<comment type="caution">
    <text evidence="5">The sequence shown here is derived from an EMBL/GenBank/DDBJ whole genome shotgun (WGS) entry which is preliminary data.</text>
</comment>
<keyword evidence="6" id="KW-1185">Reference proteome</keyword>
<dbReference type="PANTHER" id="PTHR30408">
    <property type="entry name" value="TYPE-1 RESTRICTION ENZYME ECOKI SPECIFICITY PROTEIN"/>
    <property type="match status" value="1"/>
</dbReference>
<protein>
    <submittedName>
        <fullName evidence="5">Restriction endonuclease subunit S</fullName>
    </submittedName>
</protein>
<keyword evidence="2" id="KW-0680">Restriction system</keyword>
<evidence type="ECO:0000256" key="3">
    <source>
        <dbReference type="ARBA" id="ARBA00023125"/>
    </source>
</evidence>
<dbReference type="SUPFAM" id="SSF116734">
    <property type="entry name" value="DNA methylase specificity domain"/>
    <property type="match status" value="2"/>
</dbReference>
<dbReference type="Gene3D" id="1.10.287.1120">
    <property type="entry name" value="Bipartite methylase S protein"/>
    <property type="match status" value="2"/>
</dbReference>
<dbReference type="Gene3D" id="3.90.220.20">
    <property type="entry name" value="DNA methylase specificity domains"/>
    <property type="match status" value="2"/>
</dbReference>
<comment type="similarity">
    <text evidence="1">Belongs to the type-I restriction system S methylase family.</text>
</comment>
<keyword evidence="5" id="KW-0255">Endonuclease</keyword>
<evidence type="ECO:0000313" key="5">
    <source>
        <dbReference type="EMBL" id="NBH63035.1"/>
    </source>
</evidence>
<accession>A0A845QP57</accession>
<dbReference type="InterPro" id="IPR044946">
    <property type="entry name" value="Restrct_endonuc_typeI_TRD_sf"/>
</dbReference>
<feature type="domain" description="Type I restriction modification DNA specificity" evidence="4">
    <location>
        <begin position="184"/>
        <end position="335"/>
    </location>
</feature>
<dbReference type="PANTHER" id="PTHR30408:SF12">
    <property type="entry name" value="TYPE I RESTRICTION ENZYME MJAVIII SPECIFICITY SUBUNIT"/>
    <property type="match status" value="1"/>
</dbReference>
<keyword evidence="5" id="KW-0540">Nuclease</keyword>
<dbReference type="InterPro" id="IPR000055">
    <property type="entry name" value="Restrct_endonuc_typeI_TRD"/>
</dbReference>
<dbReference type="GO" id="GO:0004519">
    <property type="term" value="F:endonuclease activity"/>
    <property type="evidence" value="ECO:0007669"/>
    <property type="project" value="UniProtKB-KW"/>
</dbReference>
<dbReference type="RefSeq" id="WP_201759617.1">
    <property type="nucleotide sequence ID" value="NZ_QXWK01000063.1"/>
</dbReference>
<dbReference type="CDD" id="cd17287">
    <property type="entry name" value="RMtype1_S_EcoN10ORF171P_TRD2-CR2_like"/>
    <property type="match status" value="1"/>
</dbReference>
<evidence type="ECO:0000256" key="1">
    <source>
        <dbReference type="ARBA" id="ARBA00010923"/>
    </source>
</evidence>
<dbReference type="GO" id="GO:0003677">
    <property type="term" value="F:DNA binding"/>
    <property type="evidence" value="ECO:0007669"/>
    <property type="project" value="UniProtKB-KW"/>
</dbReference>
<dbReference type="EMBL" id="QXWK01000063">
    <property type="protein sequence ID" value="NBH63035.1"/>
    <property type="molecule type" value="Genomic_DNA"/>
</dbReference>